<evidence type="ECO:0000313" key="2">
    <source>
        <dbReference type="Proteomes" id="UP000091979"/>
    </source>
</evidence>
<dbReference type="PATRIC" id="fig|1560234.3.peg.3419"/>
<dbReference type="STRING" id="1560234.SP90_07230"/>
<protein>
    <submittedName>
        <fullName evidence="1">Uncharacterized protein</fullName>
    </submittedName>
</protein>
<dbReference type="RefSeq" id="WP_066854050.1">
    <property type="nucleotide sequence ID" value="NZ_JXMS01000009.1"/>
</dbReference>
<dbReference type="EMBL" id="JXMS01000009">
    <property type="protein sequence ID" value="OBQ52739.1"/>
    <property type="molecule type" value="Genomic_DNA"/>
</dbReference>
<dbReference type="Proteomes" id="UP000091979">
    <property type="component" value="Unassembled WGS sequence"/>
</dbReference>
<proteinExistence type="predicted"/>
<keyword evidence="2" id="KW-1185">Reference proteome</keyword>
<dbReference type="AlphaFoldDB" id="A0A1B7XEX9"/>
<reference evidence="1 2" key="1">
    <citation type="submission" date="2015-01" db="EMBL/GenBank/DDBJ databases">
        <title>Desulfovibrio sp. JC271 draft genome sequence.</title>
        <authorList>
            <person name="Shivani Y."/>
            <person name="Subhash Y."/>
            <person name="Sasikala C."/>
            <person name="Ramana C.V."/>
        </authorList>
    </citation>
    <scope>NUCLEOTIDE SEQUENCE [LARGE SCALE GENOMIC DNA]</scope>
    <source>
        <strain evidence="1 2">JC271</strain>
    </source>
</reference>
<dbReference type="OrthoDB" id="5464719at2"/>
<name>A0A1B7XEX9_9BACT</name>
<accession>A0A1B7XEX9</accession>
<organism evidence="1 2">
    <name type="scientific">Halodesulfovibrio spirochaetisodalis</name>
    <dbReference type="NCBI Taxonomy" id="1560234"/>
    <lineage>
        <taxon>Bacteria</taxon>
        <taxon>Pseudomonadati</taxon>
        <taxon>Thermodesulfobacteriota</taxon>
        <taxon>Desulfovibrionia</taxon>
        <taxon>Desulfovibrionales</taxon>
        <taxon>Desulfovibrionaceae</taxon>
        <taxon>Halodesulfovibrio</taxon>
    </lineage>
</organism>
<comment type="caution">
    <text evidence="1">The sequence shown here is derived from an EMBL/GenBank/DDBJ whole genome shotgun (WGS) entry which is preliminary data.</text>
</comment>
<sequence length="454" mass="50552">MALHTKKAMPQDSVEALAALKQIVSAESAMRAGDNTSGKQVSDIFAQALSGGSDITRVAVASQLESSALLHVQSGWFEEKKQFEEHAQQLSTQRLEGLCLDAGRLGQAYAAAAEVQSEEKSRKDILTSVQELQGKMQQTEALVWAIQGRSVDESHQLSRQNSSALLRSFLGGVIASNHAAGAPLVEECKGQLDQLDYEDLNRLLLRSSCEQAYLTLVDQLTSDSPKGQVEELRALCEKATPSTLSITAESYALVKERIEAERVQHYQMEEMLRAVTQRKVVGNFCECLSNGDRKQAAAVLAQSTVFVKTERAKLSRHLLQKQWRTEPEVFVELFVMAVEKERSAEPYCIFPEETLSPYDALLLYNVLGEYSPSVQFENEQIASFLHAHIRSIVETKRSVFSFYGKKRSTKKVKTLLSDMTVLRYLFDAVIAARENDADVFECVRKIGEKLTTNS</sequence>
<gene>
    <name evidence="1" type="ORF">SP90_07230</name>
</gene>
<evidence type="ECO:0000313" key="1">
    <source>
        <dbReference type="EMBL" id="OBQ52739.1"/>
    </source>
</evidence>